<dbReference type="STRING" id="1895771.BGO89_10015"/>
<evidence type="ECO:0000313" key="3">
    <source>
        <dbReference type="Proteomes" id="UP000184233"/>
    </source>
</evidence>
<reference evidence="2 3" key="1">
    <citation type="submission" date="2016-09" db="EMBL/GenBank/DDBJ databases">
        <title>Genome-resolved meta-omics ties microbial dynamics to process performance in biotechnology for thiocyanate degradation.</title>
        <authorList>
            <person name="Kantor R.S."/>
            <person name="Huddy R.J."/>
            <person name="Iyer R."/>
            <person name="Thomas B.C."/>
            <person name="Brown C.T."/>
            <person name="Anantharaman K."/>
            <person name="Tringe S."/>
            <person name="Hettich R.L."/>
            <person name="Harrison S.T."/>
            <person name="Banfield J.F."/>
        </authorList>
    </citation>
    <scope>NUCLEOTIDE SEQUENCE [LARGE SCALE GENOMIC DNA]</scope>
    <source>
        <strain evidence="2">59-99</strain>
    </source>
</reference>
<dbReference type="InterPro" id="IPR027417">
    <property type="entry name" value="P-loop_NTPase"/>
</dbReference>
<comment type="caution">
    <text evidence="2">The sequence shown here is derived from an EMBL/GenBank/DDBJ whole genome shotgun (WGS) entry which is preliminary data.</text>
</comment>
<sequence length="1032" mass="114908">MCEDTLPLPHPLPWKHMHRYAQYVHDGQIRDLLQTPTLEACMASLDSERSQTMIVVVPTVLHQRIALTAWARAHGGGTPPLVMTMNVLLRHLAGAVLDERPMLCSDADASVLLREAAIRAGLPPGAFGVTVSRIVEWTLEGWSPDRLYEYDDELAPRRLRRLRQVADLWSSYRTLKGTGLADRADLVLRVTDGVACADEVILRLRDSAEPIRTLLVTGLHDVTYVERILLHILAQRGWNVGIRWLPDDVSASRAVSDHTTWLVGHGWQVGTVGSEERMPIRIVERTLPTRRDEARLIAAFVKRRLMEGDVTPSRICVAVASRSDAERHVLNAFRDAGVPVSREGTRRLSTVGSVTAVLAALDVMRYRWRRSDMERLLRSGYVTGIGHYGHALLNAAEEIKLQGGEGALDWSRRLQQRRIIVRDMQRREGDDHWYERKRMLDDALTAVVHLQERLPQFDDSVSAADFVAIVRKDIVQGLGIGQAARERQRRADVLDVAAVDEAGITTLMETCDRYVRLADVTSMKPAPVDHHVSELIRMVLDIDVRVPDSYVHGVDVLPPQAVCERRWSIVIVPAMTEGEFPVRIPDGVDEDLVPGRAAARQLDALQDVMDAVDVDGLLLLTRPHVIDDAPTMPSTFIAMIRDVTGRRFDHREVTGDGILDADDTSGFIMNIDEARIRDGEPDAYGHIRQQAVIGPHADPAVTERIATITHRPLSPSRLDTVAACPYQYYARHLLGIDVASQQDDSLSGLERGNLLHDVARRFYESYRTGEGPIDITAIPEASLYDRLVDVYHAVAPEFDMGHTYVDVERRAMLGTADRAGILRRWLALELSIQRASARRPAYFEHEVDDAIDIVGPDGTLRNEAVSMRVDRIDIGTGEEGVGVVVTDYKTTRSSTASRRDVISGVKTQMTLYLAAVTANMKKNGIPAVAACARYVTFGRSMRATEDPVERIVINDPVIGEPMADRSRHRDEAAMLSAEEQVSALLNVVGGHVDRMRAASYPVDPVDGACRMCSFNELCRIDHWGRVSQTVIT</sequence>
<proteinExistence type="predicted"/>
<dbReference type="SUPFAM" id="SSF52540">
    <property type="entry name" value="P-loop containing nucleoside triphosphate hydrolases"/>
    <property type="match status" value="1"/>
</dbReference>
<dbReference type="Gene3D" id="3.90.320.10">
    <property type="match status" value="1"/>
</dbReference>
<organism evidence="2 3">
    <name type="scientific">Candidatus Kapaibacterium thiocyanatum</name>
    <dbReference type="NCBI Taxonomy" id="1895771"/>
    <lineage>
        <taxon>Bacteria</taxon>
        <taxon>Pseudomonadati</taxon>
        <taxon>Candidatus Kapaibacteriota</taxon>
        <taxon>Candidatus Kapaibacteriia</taxon>
        <taxon>Candidatus Kapaibacteriales</taxon>
        <taxon>Candidatus Kapaibacteriaceae</taxon>
        <taxon>Candidatus Kapaibacterium</taxon>
    </lineage>
</organism>
<accession>A0A1M3KX62</accession>
<name>A0A1M3KX62_9BACT</name>
<dbReference type="EMBL" id="MKVH01000024">
    <property type="protein sequence ID" value="OJX56854.1"/>
    <property type="molecule type" value="Genomic_DNA"/>
</dbReference>
<dbReference type="AlphaFoldDB" id="A0A1M3KX62"/>
<dbReference type="InterPro" id="IPR038726">
    <property type="entry name" value="PDDEXK_AddAB-type"/>
</dbReference>
<protein>
    <recommendedName>
        <fullName evidence="1">PD-(D/E)XK endonuclease-like domain-containing protein</fullName>
    </recommendedName>
</protein>
<evidence type="ECO:0000313" key="2">
    <source>
        <dbReference type="EMBL" id="OJX56854.1"/>
    </source>
</evidence>
<evidence type="ECO:0000259" key="1">
    <source>
        <dbReference type="Pfam" id="PF12705"/>
    </source>
</evidence>
<gene>
    <name evidence="2" type="ORF">BGO89_10015</name>
</gene>
<dbReference type="InterPro" id="IPR011604">
    <property type="entry name" value="PDDEXK-like_dom_sf"/>
</dbReference>
<dbReference type="Pfam" id="PF12705">
    <property type="entry name" value="PDDEXK_1"/>
    <property type="match status" value="1"/>
</dbReference>
<dbReference type="Proteomes" id="UP000184233">
    <property type="component" value="Unassembled WGS sequence"/>
</dbReference>
<feature type="domain" description="PD-(D/E)XK endonuclease-like" evidence="1">
    <location>
        <begin position="713"/>
        <end position="1019"/>
    </location>
</feature>